<evidence type="ECO:0000313" key="9">
    <source>
        <dbReference type="EMBL" id="CAK7215342.1"/>
    </source>
</evidence>
<evidence type="ECO:0000256" key="1">
    <source>
        <dbReference type="ARBA" id="ARBA00001917"/>
    </source>
</evidence>
<evidence type="ECO:0008006" key="11">
    <source>
        <dbReference type="Google" id="ProtNLM"/>
    </source>
</evidence>
<comment type="caution">
    <text evidence="9">The sequence shown here is derived from an EMBL/GenBank/DDBJ whole genome shotgun (WGS) entry which is preliminary data.</text>
</comment>
<keyword evidence="3 6" id="KW-0479">Metal-binding</keyword>
<reference evidence="9 10" key="1">
    <citation type="submission" date="2024-01" db="EMBL/GenBank/DDBJ databases">
        <authorList>
            <person name="Allen C."/>
            <person name="Tagirdzhanova G."/>
        </authorList>
    </citation>
    <scope>NUCLEOTIDE SEQUENCE [LARGE SCALE GENOMIC DNA]</scope>
</reference>
<keyword evidence="10" id="KW-1185">Reference proteome</keyword>
<comment type="similarity">
    <text evidence="6">Belongs to the cytochrome b5 family.</text>
</comment>
<evidence type="ECO:0000313" key="10">
    <source>
        <dbReference type="Proteomes" id="UP001642406"/>
    </source>
</evidence>
<dbReference type="PANTHER" id="PTHR10578:SF104">
    <property type="entry name" value="CYTOCHROME B2, MITOCHONDRIAL-RELATED"/>
    <property type="match status" value="1"/>
</dbReference>
<dbReference type="PROSITE" id="PS50255">
    <property type="entry name" value="CYTOCHROME_B5_2"/>
    <property type="match status" value="1"/>
</dbReference>
<dbReference type="InterPro" id="IPR001199">
    <property type="entry name" value="Cyt_B5-like_heme/steroid-bd"/>
</dbReference>
<dbReference type="Gene3D" id="3.10.120.10">
    <property type="entry name" value="Cytochrome b5-like heme/steroid binding domain"/>
    <property type="match status" value="1"/>
</dbReference>
<feature type="domain" description="FMN hydroxy acid dehydrogenase" evidence="8">
    <location>
        <begin position="105"/>
        <end position="475"/>
    </location>
</feature>
<evidence type="ECO:0000256" key="6">
    <source>
        <dbReference type="RuleBase" id="RU362121"/>
    </source>
</evidence>
<sequence>MDAREVAKHASASSCWVVIHDNVYDVTDYLGEHPGGQALLLKLAGADATSEYTKVHSTTTVQETLPHSKHLGPLDDSTRQHLRCITKPKPKATTKTASSNMSGPPPLALCVRLADFEPIARAAISRQAYTYISSAADTLQSHHDNLAQWASVSFVPRVLRNVALANMDTSTSMLGQPCALPFFIAATGLAGLTHPEGERALAAAAASRGIHYSPSTYSSIPHKEVAELHRAAQKQSCLPSTLFFQLYVHHDRAKTVQLIRDARAAGYAGLFVTVDTPCVGNRDEDRRLKAEDQLAFGPPPAKTTKVVAGSNSGQLARNMTWDDLPWIRNAWGHDHGRPLALKGIQSAADAKLAADSGLVDAIYLSNHGGRQLHSAPPCLATLLRIRRECPDVLDKCEVFVDGGCLRGGDILKAVCLGAKAVGIGRPLLYALGAYGMAGVVHAIDILKNELETTLALLGVTSPAQLNSSYINVAKLARDIDGLDGIFGNSKL</sequence>
<evidence type="ECO:0000259" key="8">
    <source>
        <dbReference type="PROSITE" id="PS51349"/>
    </source>
</evidence>
<accession>A0ABP0B779</accession>
<proteinExistence type="inferred from homology"/>
<feature type="domain" description="Cytochrome b5 heme-binding" evidence="7">
    <location>
        <begin position="1"/>
        <end position="75"/>
    </location>
</feature>
<dbReference type="Gene3D" id="3.20.20.70">
    <property type="entry name" value="Aldolase class I"/>
    <property type="match status" value="1"/>
</dbReference>
<evidence type="ECO:0000256" key="2">
    <source>
        <dbReference type="ARBA" id="ARBA00022617"/>
    </source>
</evidence>
<organism evidence="9 10">
    <name type="scientific">Sporothrix bragantina</name>
    <dbReference type="NCBI Taxonomy" id="671064"/>
    <lineage>
        <taxon>Eukaryota</taxon>
        <taxon>Fungi</taxon>
        <taxon>Dikarya</taxon>
        <taxon>Ascomycota</taxon>
        <taxon>Pezizomycotina</taxon>
        <taxon>Sordariomycetes</taxon>
        <taxon>Sordariomycetidae</taxon>
        <taxon>Ophiostomatales</taxon>
        <taxon>Ophiostomataceae</taxon>
        <taxon>Sporothrix</taxon>
    </lineage>
</organism>
<dbReference type="Proteomes" id="UP001642406">
    <property type="component" value="Unassembled WGS sequence"/>
</dbReference>
<evidence type="ECO:0000256" key="3">
    <source>
        <dbReference type="ARBA" id="ARBA00022723"/>
    </source>
</evidence>
<name>A0ABP0B779_9PEZI</name>
<dbReference type="SUPFAM" id="SSF51395">
    <property type="entry name" value="FMN-linked oxidoreductases"/>
    <property type="match status" value="1"/>
</dbReference>
<gene>
    <name evidence="9" type="ORF">SBRCBS47491_002450</name>
</gene>
<dbReference type="PROSITE" id="PS00191">
    <property type="entry name" value="CYTOCHROME_B5_1"/>
    <property type="match status" value="1"/>
</dbReference>
<evidence type="ECO:0000256" key="5">
    <source>
        <dbReference type="ARBA" id="ARBA00023004"/>
    </source>
</evidence>
<dbReference type="PROSITE" id="PS51349">
    <property type="entry name" value="FMN_HYDROXY_ACID_DH_2"/>
    <property type="match status" value="1"/>
</dbReference>
<dbReference type="InterPro" id="IPR000262">
    <property type="entry name" value="FMN-dep_DH"/>
</dbReference>
<dbReference type="InterPro" id="IPR037396">
    <property type="entry name" value="FMN_HAD"/>
</dbReference>
<comment type="cofactor">
    <cofactor evidence="1">
        <name>FMN</name>
        <dbReference type="ChEBI" id="CHEBI:58210"/>
    </cofactor>
</comment>
<dbReference type="InterPro" id="IPR013785">
    <property type="entry name" value="Aldolase_TIM"/>
</dbReference>
<keyword evidence="2 6" id="KW-0349">Heme</keyword>
<dbReference type="SUPFAM" id="SSF55856">
    <property type="entry name" value="Cytochrome b5-like heme/steroid binding domain"/>
    <property type="match status" value="1"/>
</dbReference>
<dbReference type="InterPro" id="IPR008259">
    <property type="entry name" value="FMN_hydac_DH_AS"/>
</dbReference>
<evidence type="ECO:0000256" key="4">
    <source>
        <dbReference type="ARBA" id="ARBA00023002"/>
    </source>
</evidence>
<dbReference type="PROSITE" id="PS00557">
    <property type="entry name" value="FMN_HYDROXY_ACID_DH_1"/>
    <property type="match status" value="1"/>
</dbReference>
<keyword evidence="5 6" id="KW-0408">Iron</keyword>
<keyword evidence="4" id="KW-0560">Oxidoreductase</keyword>
<evidence type="ECO:0000259" key="7">
    <source>
        <dbReference type="PROSITE" id="PS50255"/>
    </source>
</evidence>
<dbReference type="EMBL" id="CAWUHC010000014">
    <property type="protein sequence ID" value="CAK7215342.1"/>
    <property type="molecule type" value="Genomic_DNA"/>
</dbReference>
<protein>
    <recommendedName>
        <fullName evidence="11">L-lactate dehydrogenase (Cytochrome)</fullName>
    </recommendedName>
</protein>
<dbReference type="InterPro" id="IPR036400">
    <property type="entry name" value="Cyt_B5-like_heme/steroid_sf"/>
</dbReference>
<dbReference type="Pfam" id="PF00173">
    <property type="entry name" value="Cyt-b5"/>
    <property type="match status" value="1"/>
</dbReference>
<dbReference type="InterPro" id="IPR018506">
    <property type="entry name" value="Cyt_B5_heme-BS"/>
</dbReference>
<dbReference type="Pfam" id="PF01070">
    <property type="entry name" value="FMN_dh"/>
    <property type="match status" value="1"/>
</dbReference>
<dbReference type="SMART" id="SM01117">
    <property type="entry name" value="Cyt-b5"/>
    <property type="match status" value="1"/>
</dbReference>
<dbReference type="PANTHER" id="PTHR10578">
    <property type="entry name" value="S -2-HYDROXY-ACID OXIDASE-RELATED"/>
    <property type="match status" value="1"/>
</dbReference>